<evidence type="ECO:0000256" key="5">
    <source>
        <dbReference type="ARBA" id="ARBA00023239"/>
    </source>
</evidence>
<dbReference type="InterPro" id="IPR000362">
    <property type="entry name" value="Fumarate_lyase_fam"/>
</dbReference>
<dbReference type="PANTHER" id="PTHR42696:SF2">
    <property type="entry name" value="ASPARTATE AMMONIA-LYASE"/>
    <property type="match status" value="1"/>
</dbReference>
<dbReference type="EC" id="4.3.1.1" evidence="3 6"/>
<reference evidence="10 11" key="1">
    <citation type="submission" date="2019-06" db="EMBL/GenBank/DDBJ databases">
        <title>Sequencing the genomes of 1000 actinobacteria strains.</title>
        <authorList>
            <person name="Klenk H.-P."/>
        </authorList>
    </citation>
    <scope>NUCLEOTIDE SEQUENCE [LARGE SCALE GENOMIC DNA]</scope>
    <source>
        <strain evidence="10 11">DSM 44826</strain>
    </source>
</reference>
<dbReference type="Pfam" id="PF10415">
    <property type="entry name" value="FumaraseC_C"/>
    <property type="match status" value="1"/>
</dbReference>
<dbReference type="InterPro" id="IPR008948">
    <property type="entry name" value="L-Aspartase-like"/>
</dbReference>
<evidence type="ECO:0000256" key="2">
    <source>
        <dbReference type="ARBA" id="ARBA00005596"/>
    </source>
</evidence>
<dbReference type="InterPro" id="IPR024083">
    <property type="entry name" value="Fumarase/histidase_N"/>
</dbReference>
<dbReference type="NCBIfam" id="TIGR00839">
    <property type="entry name" value="aspA"/>
    <property type="match status" value="1"/>
</dbReference>
<dbReference type="NCBIfam" id="NF008909">
    <property type="entry name" value="PRK12273.1"/>
    <property type="match status" value="1"/>
</dbReference>
<gene>
    <name evidence="10" type="ORF">FHX73_12498</name>
</gene>
<evidence type="ECO:0000313" key="10">
    <source>
        <dbReference type="EMBL" id="TWF91383.1"/>
    </source>
</evidence>
<feature type="domain" description="Fumarate lyase N-terminal" evidence="8">
    <location>
        <begin position="21"/>
        <end position="352"/>
    </location>
</feature>
<dbReference type="Gene3D" id="1.20.200.10">
    <property type="entry name" value="Fumarase/aspartase (Central domain)"/>
    <property type="match status" value="1"/>
</dbReference>
<proteinExistence type="inferred from homology"/>
<dbReference type="GO" id="GO:0006099">
    <property type="term" value="P:tricarboxylic acid cycle"/>
    <property type="evidence" value="ECO:0007669"/>
    <property type="project" value="InterPro"/>
</dbReference>
<dbReference type="GO" id="GO:0008797">
    <property type="term" value="F:aspartate ammonia-lyase activity"/>
    <property type="evidence" value="ECO:0007669"/>
    <property type="project" value="UniProtKB-UniRule"/>
</dbReference>
<dbReference type="InterPro" id="IPR022761">
    <property type="entry name" value="Fumarate_lyase_N"/>
</dbReference>
<dbReference type="FunFam" id="1.10.275.10:FF:000001">
    <property type="entry name" value="Fumarate hydratase, mitochondrial"/>
    <property type="match status" value="1"/>
</dbReference>
<dbReference type="PRINTS" id="PR00145">
    <property type="entry name" value="ARGSUCLYASE"/>
</dbReference>
<evidence type="ECO:0000256" key="4">
    <source>
        <dbReference type="ARBA" id="ARBA00016146"/>
    </source>
</evidence>
<dbReference type="InterPro" id="IPR018951">
    <property type="entry name" value="Fumarase_C_C"/>
</dbReference>
<evidence type="ECO:0000256" key="6">
    <source>
        <dbReference type="NCBIfam" id="TIGR00839"/>
    </source>
</evidence>
<dbReference type="Gene3D" id="1.10.275.10">
    <property type="entry name" value="Fumarase/aspartase (N-terminal domain)"/>
    <property type="match status" value="1"/>
</dbReference>
<dbReference type="GO" id="GO:0005829">
    <property type="term" value="C:cytosol"/>
    <property type="evidence" value="ECO:0007669"/>
    <property type="project" value="TreeGrafter"/>
</dbReference>
<dbReference type="RefSeq" id="WP_145908981.1">
    <property type="nucleotide sequence ID" value="NZ_BAAAMZ010000010.1"/>
</dbReference>
<keyword evidence="11" id="KW-1185">Reference proteome</keyword>
<comment type="catalytic activity">
    <reaction evidence="1 7">
        <text>L-aspartate = fumarate + NH4(+)</text>
        <dbReference type="Rhea" id="RHEA:16601"/>
        <dbReference type="ChEBI" id="CHEBI:28938"/>
        <dbReference type="ChEBI" id="CHEBI:29806"/>
        <dbReference type="ChEBI" id="CHEBI:29991"/>
        <dbReference type="EC" id="4.3.1.1"/>
    </reaction>
</comment>
<feature type="domain" description="Fumarase C C-terminal" evidence="9">
    <location>
        <begin position="418"/>
        <end position="470"/>
    </location>
</feature>
<comment type="caution">
    <text evidence="10">The sequence shown here is derived from an EMBL/GenBank/DDBJ whole genome shotgun (WGS) entry which is preliminary data.</text>
</comment>
<dbReference type="GO" id="GO:0006531">
    <property type="term" value="P:aspartate metabolic process"/>
    <property type="evidence" value="ECO:0007669"/>
    <property type="project" value="InterPro"/>
</dbReference>
<dbReference type="PRINTS" id="PR00149">
    <property type="entry name" value="FUMRATELYASE"/>
</dbReference>
<dbReference type="FunFam" id="1.20.200.10:FF:000001">
    <property type="entry name" value="Fumarate hydratase, mitochondrial"/>
    <property type="match status" value="1"/>
</dbReference>
<dbReference type="PROSITE" id="PS00163">
    <property type="entry name" value="FUMARATE_LYASES"/>
    <property type="match status" value="1"/>
</dbReference>
<protein>
    <recommendedName>
        <fullName evidence="4 6">Aspartate ammonia-lyase</fullName>
        <shortName evidence="7">Aspartase</shortName>
        <ecNumber evidence="3 6">4.3.1.1</ecNumber>
    </recommendedName>
</protein>
<dbReference type="Proteomes" id="UP000317940">
    <property type="component" value="Unassembled WGS sequence"/>
</dbReference>
<dbReference type="OrthoDB" id="9802809at2"/>
<accession>A0A561TW95</accession>
<dbReference type="InterPro" id="IPR051546">
    <property type="entry name" value="Aspartate_Ammonia-Lyase"/>
</dbReference>
<evidence type="ECO:0000256" key="7">
    <source>
        <dbReference type="RuleBase" id="RU362017"/>
    </source>
</evidence>
<organism evidence="10 11">
    <name type="scientific">Kitasatospora viridis</name>
    <dbReference type="NCBI Taxonomy" id="281105"/>
    <lineage>
        <taxon>Bacteria</taxon>
        <taxon>Bacillati</taxon>
        <taxon>Actinomycetota</taxon>
        <taxon>Actinomycetes</taxon>
        <taxon>Kitasatosporales</taxon>
        <taxon>Streptomycetaceae</taxon>
        <taxon>Kitasatospora</taxon>
    </lineage>
</organism>
<dbReference type="CDD" id="cd01357">
    <property type="entry name" value="Aspartase"/>
    <property type="match status" value="1"/>
</dbReference>
<dbReference type="Gene3D" id="1.10.40.30">
    <property type="entry name" value="Fumarase/aspartase (C-terminal domain)"/>
    <property type="match status" value="1"/>
</dbReference>
<name>A0A561TW95_9ACTN</name>
<dbReference type="InterPro" id="IPR004708">
    <property type="entry name" value="ApsA"/>
</dbReference>
<evidence type="ECO:0000256" key="3">
    <source>
        <dbReference type="ARBA" id="ARBA00012992"/>
    </source>
</evidence>
<dbReference type="FunFam" id="1.10.40.30:FF:000002">
    <property type="entry name" value="Fumarate hydratase class II"/>
    <property type="match status" value="1"/>
</dbReference>
<keyword evidence="5 7" id="KW-0456">Lyase</keyword>
<dbReference type="PANTHER" id="PTHR42696">
    <property type="entry name" value="ASPARTATE AMMONIA-LYASE"/>
    <property type="match status" value="1"/>
</dbReference>
<evidence type="ECO:0000256" key="1">
    <source>
        <dbReference type="ARBA" id="ARBA00001494"/>
    </source>
</evidence>
<comment type="similarity">
    <text evidence="2 7">Belongs to the class-II fumarase/aspartase family. Aspartase subfamily.</text>
</comment>
<dbReference type="AlphaFoldDB" id="A0A561TW95"/>
<dbReference type="Pfam" id="PF00206">
    <property type="entry name" value="Lyase_1"/>
    <property type="match status" value="1"/>
</dbReference>
<sequence length="480" mass="50393">MQPALQSPNSPAMRVEHDLLGEREVPADAYYGIHTLRAVENFPITGTRVSVYPELVAALACVKQAAAMANRDLELLADGKAAAIVAACEEIRAGRLHEQFVVDVIQGGAGTSTNMNANEVVANRALELLGHAKGEYPALHPLEDVNAGQSTNDVYPTAVKIALWFAAQGLLAAMAVLRDAFADKAAEFADVLKMGRTQLQDAVPMTLGQEFAAFAVMLEEDRSRLDEACALIREINLGGTAIGTGLNAHPAYAATACAHLGAITGIPLEVAGDLVEATQDAGAFVQLSGVLKRIAVKLSKTCNDLRLLSSGPRTGLGEINLPAVQAGSSIMPGKVNPVVPEVVNQIAFEVIGNDLTVTFAAEAGQLQLNAFEPIIAHSLLKSLTHLRAGCLTLAERCVTGITANRDHLAHLVGRSIGLVTALNPHIGYENATSIAQEALTTGVSVHDLVLARGLLTQAQLGEILHPDNLARPHSAAGARH</sequence>
<evidence type="ECO:0000259" key="9">
    <source>
        <dbReference type="Pfam" id="PF10415"/>
    </source>
</evidence>
<dbReference type="InterPro" id="IPR020557">
    <property type="entry name" value="Fumarate_lyase_CS"/>
</dbReference>
<dbReference type="SUPFAM" id="SSF48557">
    <property type="entry name" value="L-aspartase-like"/>
    <property type="match status" value="1"/>
</dbReference>
<evidence type="ECO:0000313" key="11">
    <source>
        <dbReference type="Proteomes" id="UP000317940"/>
    </source>
</evidence>
<dbReference type="EMBL" id="VIWT01000002">
    <property type="protein sequence ID" value="TWF91383.1"/>
    <property type="molecule type" value="Genomic_DNA"/>
</dbReference>
<evidence type="ECO:0000259" key="8">
    <source>
        <dbReference type="Pfam" id="PF00206"/>
    </source>
</evidence>